<reference evidence="3 4" key="1">
    <citation type="submission" date="2018-03" db="EMBL/GenBank/DDBJ databases">
        <title>Genome sequence of Clostridium thermopalmarium DSM 5974.</title>
        <authorList>
            <person name="Poehlein A."/>
            <person name="Daniel R."/>
        </authorList>
    </citation>
    <scope>NUCLEOTIDE SEQUENCE [LARGE SCALE GENOMIC DNA]</scope>
    <source>
        <strain evidence="3 4">DSM 5974</strain>
    </source>
</reference>
<sequence length="241" mass="28243">MSQLVKINDHDLQIKVFNNQRVVTFKDIDKVHERSEGTAGRNFRENKEHFIEGTDYFFVKPADIQTDEIRRSEINNSGTYLITESGYLMLVKSFTDDLAWKVQRQLVNTYFRAKDLNPYKGLSKELQAIFLIDKKTQEIEERVDKLENKMTIDYSQQEEIRTKATQRVIQVLGGKDVPAYKELNKKAFAALWRDYKRALDVNSYRNTAVKDFDKALNYVATWKPARELELMIKGANSQMRI</sequence>
<evidence type="ECO:0000259" key="2">
    <source>
        <dbReference type="Pfam" id="PF10552"/>
    </source>
</evidence>
<comment type="caution">
    <text evidence="3">The sequence shown here is derived from an EMBL/GenBank/DDBJ whole genome shotgun (WGS) entry which is preliminary data.</text>
</comment>
<dbReference type="OrthoDB" id="9812611at2"/>
<proteinExistence type="predicted"/>
<evidence type="ECO:0000259" key="1">
    <source>
        <dbReference type="Pfam" id="PF10543"/>
    </source>
</evidence>
<dbReference type="InterPro" id="IPR018878">
    <property type="entry name" value="ORF6C_dom"/>
</dbReference>
<dbReference type="EMBL" id="PVXN01000053">
    <property type="protein sequence ID" value="PRR70879.1"/>
    <property type="molecule type" value="Genomic_DNA"/>
</dbReference>
<organism evidence="3 4">
    <name type="scientific">Clostridium thermopalmarium DSM 5974</name>
    <dbReference type="NCBI Taxonomy" id="1121340"/>
    <lineage>
        <taxon>Bacteria</taxon>
        <taxon>Bacillati</taxon>
        <taxon>Bacillota</taxon>
        <taxon>Clostridia</taxon>
        <taxon>Eubacteriales</taxon>
        <taxon>Clostridiaceae</taxon>
        <taxon>Clostridium</taxon>
    </lineage>
</organism>
<name>A0A2T0APD8_9CLOT</name>
<dbReference type="Proteomes" id="UP000239614">
    <property type="component" value="Unassembled WGS sequence"/>
</dbReference>
<evidence type="ECO:0000313" key="3">
    <source>
        <dbReference type="EMBL" id="PRR70879.1"/>
    </source>
</evidence>
<dbReference type="Pfam" id="PF10543">
    <property type="entry name" value="ORF6N"/>
    <property type="match status" value="1"/>
</dbReference>
<dbReference type="Pfam" id="PF10552">
    <property type="entry name" value="ORF6C"/>
    <property type="match status" value="1"/>
</dbReference>
<evidence type="ECO:0000313" key="4">
    <source>
        <dbReference type="Proteomes" id="UP000239614"/>
    </source>
</evidence>
<keyword evidence="4" id="KW-1185">Reference proteome</keyword>
<protein>
    <submittedName>
        <fullName evidence="3">ORF6C domain protein</fullName>
    </submittedName>
</protein>
<dbReference type="AlphaFoldDB" id="A0A2T0APD8"/>
<gene>
    <name evidence="3" type="ORF">CPAL_19690</name>
</gene>
<feature type="domain" description="ORF6C" evidence="2">
    <location>
        <begin position="125"/>
        <end position="232"/>
    </location>
</feature>
<dbReference type="RefSeq" id="WP_106024513.1">
    <property type="nucleotide sequence ID" value="NZ_PVXN01000053.1"/>
</dbReference>
<feature type="domain" description="KilA-N DNA-binding" evidence="1">
    <location>
        <begin position="13"/>
        <end position="93"/>
    </location>
</feature>
<accession>A0A2T0APD8</accession>
<dbReference type="InterPro" id="IPR018873">
    <property type="entry name" value="KilA-N_DNA-bd_domain"/>
</dbReference>